<dbReference type="InterPro" id="IPR043702">
    <property type="entry name" value="Lipid_II_synth_GatD"/>
</dbReference>
<proteinExistence type="inferred from homology"/>
<dbReference type="GO" id="GO:0009252">
    <property type="term" value="P:peptidoglycan biosynthetic process"/>
    <property type="evidence" value="ECO:0007669"/>
    <property type="project" value="UniProtKB-UniRule"/>
</dbReference>
<comment type="function">
    <text evidence="2">The lipid II isoglutaminyl synthase complex catalyzes the formation of alpha-D-isoglutamine in the cell wall lipid II stem peptide. The GatD subunit catalyzes the hydrolysis of glutamine to glutamate and ammonia. The resulting ammonia molecule is channeled to the active site of MurT.</text>
</comment>
<comment type="subunit">
    <text evidence="2">Forms a heterodimer with MurT.</text>
</comment>
<feature type="domain" description="CobB/CobQ-like glutamine amidotransferase" evidence="3">
    <location>
        <begin position="24"/>
        <end position="199"/>
    </location>
</feature>
<name>A0AB39BM78_9MICO</name>
<evidence type="ECO:0000313" key="4">
    <source>
        <dbReference type="EMBL" id="XDI07287.1"/>
    </source>
</evidence>
<sequence length="247" mass="26235">MTGSALRILHLFPRLLGLNGEAGNVEILRLRAEWRGLPVEVTRYDGGEPVGFADADLVFIGSGPVSAEVIAHPLVLTIAAPLRELAADGVPFLAIGAGFQLLGESVTLENGEVLEGAGVFPVTTRHGGTRVVGDFVLDSPRLGPVVGFENRGSFVEVGPHETLGRVVYGRGNTETPGNEGFWEGNLLGTHMHGPLLANNPVIADSLLDTARLRRGLDYTTPDPDALRVIDERARQARATIAARPLSE</sequence>
<dbReference type="GO" id="GO:0140282">
    <property type="term" value="F:carbon-nitrogen ligase activity on lipid II"/>
    <property type="evidence" value="ECO:0007669"/>
    <property type="project" value="UniProtKB-UniRule"/>
</dbReference>
<evidence type="ECO:0000256" key="1">
    <source>
        <dbReference type="ARBA" id="ARBA00022962"/>
    </source>
</evidence>
<dbReference type="GO" id="GO:0004359">
    <property type="term" value="F:glutaminase activity"/>
    <property type="evidence" value="ECO:0007669"/>
    <property type="project" value="UniProtKB-UniRule"/>
</dbReference>
<dbReference type="GO" id="GO:0071555">
    <property type="term" value="P:cell wall organization"/>
    <property type="evidence" value="ECO:0007669"/>
    <property type="project" value="UniProtKB-KW"/>
</dbReference>
<comment type="catalytic activity">
    <reaction evidence="2">
        <text>L-glutamine + H2O = L-glutamate + NH4(+)</text>
        <dbReference type="Rhea" id="RHEA:15889"/>
        <dbReference type="ChEBI" id="CHEBI:15377"/>
        <dbReference type="ChEBI" id="CHEBI:28938"/>
        <dbReference type="ChEBI" id="CHEBI:29985"/>
        <dbReference type="ChEBI" id="CHEBI:58359"/>
        <dbReference type="EC" id="3.5.1.2"/>
    </reaction>
</comment>
<dbReference type="InterPro" id="IPR029062">
    <property type="entry name" value="Class_I_gatase-like"/>
</dbReference>
<dbReference type="EMBL" id="CP162511">
    <property type="protein sequence ID" value="XDI07287.1"/>
    <property type="molecule type" value="Genomic_DNA"/>
</dbReference>
<dbReference type="PANTHER" id="PTHR21343">
    <property type="entry name" value="DETHIOBIOTIN SYNTHETASE"/>
    <property type="match status" value="1"/>
</dbReference>
<feature type="binding site" evidence="2">
    <location>
        <position position="130"/>
    </location>
    <ligand>
        <name>substrate</name>
    </ligand>
</feature>
<comment type="caution">
    <text evidence="2">Lacks conserved residue(s) required for the propagation of feature annotation.</text>
</comment>
<keyword evidence="2" id="KW-0133">Cell shape</keyword>
<gene>
    <name evidence="2" type="primary">gatD</name>
    <name evidence="4" type="ORF">ABFY20_09365</name>
</gene>
<protein>
    <recommendedName>
        <fullName evidence="2">Lipid II isoglutaminyl synthase (glutamine-hydrolyzing) subunit GatD</fullName>
        <ecNumber evidence="2">6.3.5.13</ecNumber>
    </recommendedName>
    <alternativeName>
        <fullName evidence="2">Lipid II isoglutaminyl synthase glutaminase subunit</fullName>
        <ecNumber evidence="2">3.5.1.2</ecNumber>
    </alternativeName>
</protein>
<comment type="catalytic activity">
    <reaction evidence="2">
        <text>beta-D-GlcNAc-(1-&gt;4)-Mur2Ac(oyl-L-Ala-gamma-D-Glu-L-Lys-D-Ala-D-Ala)-di-trans,octa-cis-undecaprenyl diphosphate + L-glutamine + ATP + H2O = beta-D-GlcNAc-(1-&gt;4)-Mur2Ac(oyl-L-Ala-D-isoglutaminyl-L-Lys-D-Ala-D-Ala)-di-trans,octa-cis-undecaprenyl diphosphate + L-glutamate + ADP + phosphate + H(+)</text>
        <dbReference type="Rhea" id="RHEA:57928"/>
        <dbReference type="ChEBI" id="CHEBI:15377"/>
        <dbReference type="ChEBI" id="CHEBI:15378"/>
        <dbReference type="ChEBI" id="CHEBI:29985"/>
        <dbReference type="ChEBI" id="CHEBI:30616"/>
        <dbReference type="ChEBI" id="CHEBI:43474"/>
        <dbReference type="ChEBI" id="CHEBI:58359"/>
        <dbReference type="ChEBI" id="CHEBI:60033"/>
        <dbReference type="ChEBI" id="CHEBI:62233"/>
        <dbReference type="ChEBI" id="CHEBI:456216"/>
        <dbReference type="EC" id="6.3.5.13"/>
    </reaction>
</comment>
<keyword evidence="1 2" id="KW-0315">Glutamine amidotransferase</keyword>
<dbReference type="RefSeq" id="WP_368499661.1">
    <property type="nucleotide sequence ID" value="NZ_CP162511.1"/>
</dbReference>
<keyword evidence="2" id="KW-0378">Hydrolase</keyword>
<dbReference type="SUPFAM" id="SSF52317">
    <property type="entry name" value="Class I glutamine amidotransferase-like"/>
    <property type="match status" value="1"/>
</dbReference>
<accession>A0AB39BM78</accession>
<organism evidence="4">
    <name type="scientific">Herbiconiux sp. A18JL235</name>
    <dbReference type="NCBI Taxonomy" id="3152363"/>
    <lineage>
        <taxon>Bacteria</taxon>
        <taxon>Bacillati</taxon>
        <taxon>Actinomycetota</taxon>
        <taxon>Actinomycetes</taxon>
        <taxon>Micrococcales</taxon>
        <taxon>Microbacteriaceae</taxon>
        <taxon>Herbiconiux</taxon>
    </lineage>
</organism>
<reference evidence="4" key="1">
    <citation type="submission" date="2024-05" db="EMBL/GenBank/DDBJ databases">
        <title>Herbiconiux sp. A18JL235.</title>
        <authorList>
            <person name="Zhang G."/>
        </authorList>
    </citation>
    <scope>NUCLEOTIDE SEQUENCE</scope>
    <source>
        <strain evidence="4">A18JL235</strain>
    </source>
</reference>
<evidence type="ECO:0000259" key="3">
    <source>
        <dbReference type="Pfam" id="PF07685"/>
    </source>
</evidence>
<dbReference type="Gene3D" id="3.40.50.880">
    <property type="match status" value="1"/>
</dbReference>
<feature type="active site" evidence="2">
    <location>
        <position position="192"/>
    </location>
</feature>
<dbReference type="InterPro" id="IPR011698">
    <property type="entry name" value="GATase_3"/>
</dbReference>
<dbReference type="EC" id="3.5.1.2" evidence="2"/>
<dbReference type="PANTHER" id="PTHR21343:SF9">
    <property type="entry name" value="LIPID II ISOGLUTAMINYL SYNTHASE (GLUTAMINE-HYDROLYZING) SUBUNIT GATD"/>
    <property type="match status" value="1"/>
</dbReference>
<keyword evidence="2" id="KW-0573">Peptidoglycan synthesis</keyword>
<dbReference type="Pfam" id="PF07685">
    <property type="entry name" value="GATase_3"/>
    <property type="match status" value="1"/>
</dbReference>
<keyword evidence="2" id="KW-0436">Ligase</keyword>
<evidence type="ECO:0000256" key="2">
    <source>
        <dbReference type="HAMAP-Rule" id="MF_02213"/>
    </source>
</evidence>
<comment type="pathway">
    <text evidence="2">Cell wall biogenesis; peptidoglycan biosynthesis.</text>
</comment>
<dbReference type="GO" id="GO:0008360">
    <property type="term" value="P:regulation of cell shape"/>
    <property type="evidence" value="ECO:0007669"/>
    <property type="project" value="UniProtKB-KW"/>
</dbReference>
<dbReference type="AlphaFoldDB" id="A0AB39BM78"/>
<comment type="similarity">
    <text evidence="2">Belongs to the CobB/CobQ family. GatD subfamily.</text>
</comment>
<dbReference type="PROSITE" id="PS51274">
    <property type="entry name" value="GATASE_COBBQ"/>
    <property type="match status" value="1"/>
</dbReference>
<dbReference type="HAMAP" id="MF_02213">
    <property type="entry name" value="Lipid_II_synth_GatD"/>
    <property type="match status" value="1"/>
</dbReference>
<dbReference type="EC" id="6.3.5.13" evidence="2"/>
<keyword evidence="2" id="KW-0961">Cell wall biogenesis/degradation</keyword>